<accession>A0A2N7W4P8</accession>
<reference evidence="2 3" key="1">
    <citation type="submission" date="2018-01" db="EMBL/GenBank/DDBJ databases">
        <title>Whole genome analyses suggest that Burkholderia sensu lato contains two further novel genera in the rhizoxinica-symbiotica group Mycetohabitans gen. nov., and Trinickia gen. nov.: implications for the evolution of diazotrophy and nodulation in the Burkholderiaceae.</title>
        <authorList>
            <person name="Estrada-de los Santos P."/>
            <person name="Palmer M."/>
            <person name="Chavez-Ramirez B."/>
            <person name="Beukes C."/>
            <person name="Steenkamp E.T."/>
            <person name="Hirsch A.M."/>
            <person name="Manyaka P."/>
            <person name="Maluk M."/>
            <person name="Lafos M."/>
            <person name="Crook M."/>
            <person name="Gross E."/>
            <person name="Simon M.F."/>
            <person name="Bueno dos Reis Junior F."/>
            <person name="Poole P.S."/>
            <person name="Venter S.N."/>
            <person name="James E.K."/>
        </authorList>
    </citation>
    <scope>NUCLEOTIDE SEQUENCE [LARGE SCALE GENOMIC DNA]</scope>
    <source>
        <strain evidence="2 3">GP25-8</strain>
    </source>
</reference>
<dbReference type="Pfam" id="PF07906">
    <property type="entry name" value="Toxin_15"/>
    <property type="match status" value="1"/>
</dbReference>
<dbReference type="Proteomes" id="UP000235347">
    <property type="component" value="Unassembled WGS sequence"/>
</dbReference>
<evidence type="ECO:0000313" key="2">
    <source>
        <dbReference type="EMBL" id="PMS24381.1"/>
    </source>
</evidence>
<dbReference type="AlphaFoldDB" id="A0A2N7W4P8"/>
<evidence type="ECO:0000259" key="1">
    <source>
        <dbReference type="Pfam" id="PF07906"/>
    </source>
</evidence>
<name>A0A2N7W4P8_9BURK</name>
<gene>
    <name evidence="2" type="ORF">C0Z19_14015</name>
</gene>
<proteinExistence type="predicted"/>
<keyword evidence="3" id="KW-1185">Reference proteome</keyword>
<dbReference type="RefSeq" id="WP_102610432.1">
    <property type="nucleotide sequence ID" value="NZ_PNYB01000010.1"/>
</dbReference>
<feature type="domain" description="ShET2 enterotoxin N-terminal" evidence="1">
    <location>
        <begin position="210"/>
        <end position="427"/>
    </location>
</feature>
<comment type="caution">
    <text evidence="2">The sequence shown here is derived from an EMBL/GenBank/DDBJ whole genome shotgun (WGS) entry which is preliminary data.</text>
</comment>
<dbReference type="InterPro" id="IPR012927">
    <property type="entry name" value="Toxin_15_N"/>
</dbReference>
<dbReference type="EMBL" id="PNYB01000010">
    <property type="protein sequence ID" value="PMS24381.1"/>
    <property type="molecule type" value="Genomic_DNA"/>
</dbReference>
<sequence length="713" mass="77769">MARQKPWDVRTGVADMATLSDKRVKRWFKKSASEQYLYAKSLLPKQRDELEQELAQTMRGNTPAAGEALTMWLSVQQARLRTHSPLQQQLHRSQQVANAIPSATVVGAAVSLPALMNTRIRYYQSDERPEYAKAFDNFMSVIGDPSLPPEVRNAAAERLEYHAWSEGTIAPQEQHLLYTHGARRMADEGYRVPRRTFSDLFAARPVGPGLTKEAPYFSSKRPLTNLNGQIAFEKGMEPTDVNVDKLWCRHLALAYCLSSDDNDGKFDFDKLSISGPLHYDNFVDHAWRDKYLQPRNYLHGAGMGPDARRAVVDNDRFGASLANAFKKLEATGQSHASAVINVAEFGETGAKSYSGHAMAMTIKVKTDPGKGTPVYVVTVYDPNHTVTHKRVRVTDLQSLERLAFRDFIDPDFSYGNAAAIAVLSKTMPAGFEDESAAADVGVVKARIGLALRENVPEALDIVAALLSEPGLAQIDHGKLADTLDAKEASGVSMLSEALKFGNSEAVRAYGRLLNKAGLPPHMHARLLGTTVEPGIPAFNSMMKTSYYNSWDTIETFAEVVADAHLPAQAKVDLLEGKDAEGTPALSSATKSENAAAAGLLMKTILHSTLPVVMKSQLLAAKDAQGTPALAHAMERGDAYTVMRFMKQIGHSDLPDAVKVELIAARSTDGTSGLARAEQAGHSELLNLYKDLIGQMSLPEAMKTELMTAGKPAH</sequence>
<evidence type="ECO:0000313" key="3">
    <source>
        <dbReference type="Proteomes" id="UP000235347"/>
    </source>
</evidence>
<organism evidence="2 3">
    <name type="scientific">Trinickia soli</name>
    <dbReference type="NCBI Taxonomy" id="380675"/>
    <lineage>
        <taxon>Bacteria</taxon>
        <taxon>Pseudomonadati</taxon>
        <taxon>Pseudomonadota</taxon>
        <taxon>Betaproteobacteria</taxon>
        <taxon>Burkholderiales</taxon>
        <taxon>Burkholderiaceae</taxon>
        <taxon>Trinickia</taxon>
    </lineage>
</organism>
<protein>
    <recommendedName>
        <fullName evidence="1">ShET2 enterotoxin N-terminal domain-containing protein</fullName>
    </recommendedName>
</protein>